<organism evidence="2 3">
    <name type="scientific">Jiangella mangrovi</name>
    <dbReference type="NCBI Taxonomy" id="1524084"/>
    <lineage>
        <taxon>Bacteria</taxon>
        <taxon>Bacillati</taxon>
        <taxon>Actinomycetota</taxon>
        <taxon>Actinomycetes</taxon>
        <taxon>Jiangellales</taxon>
        <taxon>Jiangellaceae</taxon>
        <taxon>Jiangella</taxon>
    </lineage>
</organism>
<dbReference type="Pfam" id="PF13460">
    <property type="entry name" value="NAD_binding_10"/>
    <property type="match status" value="1"/>
</dbReference>
<dbReference type="PANTHER" id="PTHR43162">
    <property type="match status" value="1"/>
</dbReference>
<name>A0A7W9GQG0_9ACTN</name>
<dbReference type="InterPro" id="IPR036291">
    <property type="entry name" value="NAD(P)-bd_dom_sf"/>
</dbReference>
<reference evidence="2 3" key="1">
    <citation type="submission" date="2020-08" db="EMBL/GenBank/DDBJ databases">
        <title>Sequencing the genomes of 1000 actinobacteria strains.</title>
        <authorList>
            <person name="Klenk H.-P."/>
        </authorList>
    </citation>
    <scope>NUCLEOTIDE SEQUENCE [LARGE SCALE GENOMIC DNA]</scope>
    <source>
        <strain evidence="2 3">DSM 102122</strain>
    </source>
</reference>
<protein>
    <submittedName>
        <fullName evidence="2">Uncharacterized protein YbjT (DUF2867 family)</fullName>
    </submittedName>
</protein>
<dbReference type="SUPFAM" id="SSF51735">
    <property type="entry name" value="NAD(P)-binding Rossmann-fold domains"/>
    <property type="match status" value="1"/>
</dbReference>
<proteinExistence type="predicted"/>
<keyword evidence="3" id="KW-1185">Reference proteome</keyword>
<dbReference type="InterPro" id="IPR051604">
    <property type="entry name" value="Ergot_Alk_Oxidoreductase"/>
</dbReference>
<feature type="domain" description="NAD(P)-binding" evidence="1">
    <location>
        <begin position="9"/>
        <end position="168"/>
    </location>
</feature>
<dbReference type="AlphaFoldDB" id="A0A7W9GQG0"/>
<dbReference type="RefSeq" id="WP_184822201.1">
    <property type="nucleotide sequence ID" value="NZ_JACHMM010000001.1"/>
</dbReference>
<dbReference type="Proteomes" id="UP000542813">
    <property type="component" value="Unassembled WGS sequence"/>
</dbReference>
<evidence type="ECO:0000313" key="3">
    <source>
        <dbReference type="Proteomes" id="UP000542813"/>
    </source>
</evidence>
<accession>A0A7W9GQG0</accession>
<dbReference type="PANTHER" id="PTHR43162:SF1">
    <property type="entry name" value="PRESTALK A DIFFERENTIATION PROTEIN A"/>
    <property type="match status" value="1"/>
</dbReference>
<comment type="caution">
    <text evidence="2">The sequence shown here is derived from an EMBL/GenBank/DDBJ whole genome shotgun (WGS) entry which is preliminary data.</text>
</comment>
<gene>
    <name evidence="2" type="ORF">HD601_002436</name>
</gene>
<evidence type="ECO:0000313" key="2">
    <source>
        <dbReference type="EMBL" id="MBB5787861.1"/>
    </source>
</evidence>
<sequence>MNATTLVIGGKGKTGGRIVERLTASGADVRIGSRSSAIPFDWADRSTWPAALAGARRVYISYYPDIIVPGALDAIAALIEAARTAGVERLVLLSGRGEEAAQAAERLVQASGLEWTIVRCAWFNQNFDEGYLLDPILAGEVVLPAGDMPEPFLDTDDIADVAVAALAEDSHVGEVYELTGPRLMTFAETVAEISKATGREIAYVPVSLDDYKAAMAAEDVPADIAWLIGSLFAELHKGRNAHLSDGVQRALGREPKDFADYARDAAARGVWDA</sequence>
<evidence type="ECO:0000259" key="1">
    <source>
        <dbReference type="Pfam" id="PF13460"/>
    </source>
</evidence>
<dbReference type="Gene3D" id="3.90.25.10">
    <property type="entry name" value="UDP-galactose 4-epimerase, domain 1"/>
    <property type="match status" value="1"/>
</dbReference>
<dbReference type="EMBL" id="JACHMM010000001">
    <property type="protein sequence ID" value="MBB5787861.1"/>
    <property type="molecule type" value="Genomic_DNA"/>
</dbReference>
<dbReference type="InterPro" id="IPR016040">
    <property type="entry name" value="NAD(P)-bd_dom"/>
</dbReference>
<dbReference type="Gene3D" id="3.40.50.720">
    <property type="entry name" value="NAD(P)-binding Rossmann-like Domain"/>
    <property type="match status" value="1"/>
</dbReference>